<reference evidence="11 12" key="1">
    <citation type="journal article" date="2014" name="Int. J. Syst. Evol. Microbiol.">
        <title>Complete genome sequence of Corynebacterium casei LMG S-19264T (=DSM 44701T), isolated from a smear-ripened cheese.</title>
        <authorList>
            <consortium name="US DOE Joint Genome Institute (JGI-PGF)"/>
            <person name="Walter F."/>
            <person name="Albersmeier A."/>
            <person name="Kalinowski J."/>
            <person name="Ruckert C."/>
        </authorList>
    </citation>
    <scope>NUCLEOTIDE SEQUENCE [LARGE SCALE GENOMIC DNA]</scope>
    <source>
        <strain evidence="11 12">NBRC 112289</strain>
    </source>
</reference>
<evidence type="ECO:0000313" key="11">
    <source>
        <dbReference type="EMBL" id="GMA29978.1"/>
    </source>
</evidence>
<evidence type="ECO:0000256" key="6">
    <source>
        <dbReference type="RuleBase" id="RU003943"/>
    </source>
</evidence>
<gene>
    <name evidence="9" type="ORF">GCM10025874_00310</name>
    <name evidence="10" type="ORF">GCM10025874_31460</name>
    <name evidence="11" type="ORF">GCM10025874_32310</name>
</gene>
<evidence type="ECO:0000256" key="1">
    <source>
        <dbReference type="ARBA" id="ARBA00004141"/>
    </source>
</evidence>
<dbReference type="PANTHER" id="PTHR30477:SF13">
    <property type="entry name" value="IRON TRANSPORT SYSTEM MEMBRANE PROTEIN HI_0360-RELATED"/>
    <property type="match status" value="1"/>
</dbReference>
<dbReference type="GO" id="GO:0043190">
    <property type="term" value="C:ATP-binding cassette (ABC) transporter complex"/>
    <property type="evidence" value="ECO:0007669"/>
    <property type="project" value="InterPro"/>
</dbReference>
<protein>
    <submittedName>
        <fullName evidence="11">Membrane protein</fullName>
    </submittedName>
</protein>
<name>A0AA37UML6_9MICO</name>
<dbReference type="GO" id="GO:0055085">
    <property type="term" value="P:transmembrane transport"/>
    <property type="evidence" value="ECO:0007669"/>
    <property type="project" value="InterPro"/>
</dbReference>
<evidence type="ECO:0000313" key="12">
    <source>
        <dbReference type="Proteomes" id="UP001157160"/>
    </source>
</evidence>
<feature type="transmembrane region" description="Helical" evidence="8">
    <location>
        <begin position="93"/>
        <end position="111"/>
    </location>
</feature>
<evidence type="ECO:0000256" key="4">
    <source>
        <dbReference type="ARBA" id="ARBA00022989"/>
    </source>
</evidence>
<dbReference type="InterPro" id="IPR037294">
    <property type="entry name" value="ABC_BtuC-like"/>
</dbReference>
<dbReference type="EMBL" id="BSUL01000002">
    <property type="protein sequence ID" value="GMA29978.1"/>
    <property type="molecule type" value="Genomic_DNA"/>
</dbReference>
<comment type="similarity">
    <text evidence="2 6">Belongs to the ABC-3 integral membrane protein family.</text>
</comment>
<keyword evidence="6" id="KW-0813">Transport</keyword>
<organism evidence="11 12">
    <name type="scientific">Arenivirga flava</name>
    <dbReference type="NCBI Taxonomy" id="1930060"/>
    <lineage>
        <taxon>Bacteria</taxon>
        <taxon>Bacillati</taxon>
        <taxon>Actinomycetota</taxon>
        <taxon>Actinomycetes</taxon>
        <taxon>Micrococcales</taxon>
        <taxon>Microbacteriaceae</taxon>
        <taxon>Arenivirga</taxon>
    </lineage>
</organism>
<dbReference type="EMBL" id="BSUL01000001">
    <property type="protein sequence ID" value="GMA29893.1"/>
    <property type="molecule type" value="Genomic_DNA"/>
</dbReference>
<dbReference type="FunFam" id="1.10.3470.10:FF:000003">
    <property type="entry name" value="Iron ABC transporter permease SitD"/>
    <property type="match status" value="1"/>
</dbReference>
<dbReference type="RefSeq" id="WP_284228824.1">
    <property type="nucleotide sequence ID" value="NZ_BSUL01000001.1"/>
</dbReference>
<keyword evidence="5 8" id="KW-0472">Membrane</keyword>
<evidence type="ECO:0000256" key="2">
    <source>
        <dbReference type="ARBA" id="ARBA00008034"/>
    </source>
</evidence>
<keyword evidence="3 6" id="KW-0812">Transmembrane</keyword>
<dbReference type="InterPro" id="IPR001626">
    <property type="entry name" value="ABC_TroCD"/>
</dbReference>
<dbReference type="GO" id="GO:0010043">
    <property type="term" value="P:response to zinc ion"/>
    <property type="evidence" value="ECO:0007669"/>
    <property type="project" value="TreeGrafter"/>
</dbReference>
<dbReference type="Proteomes" id="UP001157160">
    <property type="component" value="Unassembled WGS sequence"/>
</dbReference>
<reference evidence="11" key="2">
    <citation type="submission" date="2023-02" db="EMBL/GenBank/DDBJ databases">
        <authorList>
            <person name="Sun Q."/>
            <person name="Mori K."/>
        </authorList>
    </citation>
    <scope>NUCLEOTIDE SEQUENCE</scope>
    <source>
        <strain evidence="11">NBRC 112289</strain>
    </source>
</reference>
<feature type="transmembrane region" description="Helical" evidence="8">
    <location>
        <begin position="131"/>
        <end position="151"/>
    </location>
</feature>
<dbReference type="Pfam" id="PF00950">
    <property type="entry name" value="ABC-3"/>
    <property type="match status" value="1"/>
</dbReference>
<feature type="region of interest" description="Disordered" evidence="7">
    <location>
        <begin position="283"/>
        <end position="308"/>
    </location>
</feature>
<dbReference type="EMBL" id="BSUL01000001">
    <property type="protein sequence ID" value="GMA26778.1"/>
    <property type="molecule type" value="Genomic_DNA"/>
</dbReference>
<feature type="transmembrane region" description="Helical" evidence="8">
    <location>
        <begin position="195"/>
        <end position="214"/>
    </location>
</feature>
<evidence type="ECO:0000256" key="5">
    <source>
        <dbReference type="ARBA" id="ARBA00023136"/>
    </source>
</evidence>
<dbReference type="CDD" id="cd06550">
    <property type="entry name" value="TM_ABC_iron-siderophores_like"/>
    <property type="match status" value="1"/>
</dbReference>
<comment type="caution">
    <text evidence="11">The sequence shown here is derived from an EMBL/GenBank/DDBJ whole genome shotgun (WGS) entry which is preliminary data.</text>
</comment>
<evidence type="ECO:0000313" key="10">
    <source>
        <dbReference type="EMBL" id="GMA29893.1"/>
    </source>
</evidence>
<feature type="transmembrane region" description="Helical" evidence="8">
    <location>
        <begin position="171"/>
        <end position="189"/>
    </location>
</feature>
<comment type="subcellular location">
    <subcellularLocation>
        <location evidence="6">Cell membrane</location>
        <topology evidence="6">Multi-pass membrane protein</topology>
    </subcellularLocation>
    <subcellularLocation>
        <location evidence="1">Membrane</location>
        <topology evidence="1">Multi-pass membrane protein</topology>
    </subcellularLocation>
</comment>
<dbReference type="SUPFAM" id="SSF81345">
    <property type="entry name" value="ABC transporter involved in vitamin B12 uptake, BtuC"/>
    <property type="match status" value="1"/>
</dbReference>
<keyword evidence="4 8" id="KW-1133">Transmembrane helix</keyword>
<sequence>MIDLILEPLQYSFMTRALLVSLVAAVTCALLSVWLVQIGWSLMGDAVSHAVLPGVVIAYLIGWPFAIGAFVFGVGAVALIGGIQATTRIKADAAIGVVFTALFALGVVLISRTPSGVDLSHILFGNVLGTSAADLVQVLIIGAVTAAVLLLKRRDLTLFAFDPSHAHALGLSVRWLRALLLGLLALTVVTALQAVGIILVVAMLITPGATVVLLSRRFDRMLLLAVLITAVSAAVGVYASYHLDVATGGSIVLAQAAAFLLAFLFGPRGGMLVRLRGRRRARAATAPPSGAGPLPAGGASARLDGVAP</sequence>
<feature type="transmembrane region" description="Helical" evidence="8">
    <location>
        <begin position="17"/>
        <end position="36"/>
    </location>
</feature>
<dbReference type="GO" id="GO:0071281">
    <property type="term" value="P:cellular response to iron ion"/>
    <property type="evidence" value="ECO:0007669"/>
    <property type="project" value="UniProtKB-ARBA"/>
</dbReference>
<evidence type="ECO:0000256" key="3">
    <source>
        <dbReference type="ARBA" id="ARBA00022692"/>
    </source>
</evidence>
<evidence type="ECO:0000256" key="7">
    <source>
        <dbReference type="SAM" id="MobiDB-lite"/>
    </source>
</evidence>
<keyword evidence="12" id="KW-1185">Reference proteome</keyword>
<dbReference type="PANTHER" id="PTHR30477">
    <property type="entry name" value="ABC-TRANSPORTER METAL-BINDING PROTEIN"/>
    <property type="match status" value="1"/>
</dbReference>
<feature type="transmembrane region" description="Helical" evidence="8">
    <location>
        <begin position="56"/>
        <end position="81"/>
    </location>
</feature>
<evidence type="ECO:0000313" key="9">
    <source>
        <dbReference type="EMBL" id="GMA26778.1"/>
    </source>
</evidence>
<feature type="transmembrane region" description="Helical" evidence="8">
    <location>
        <begin position="221"/>
        <end position="239"/>
    </location>
</feature>
<accession>A0AA37UML6</accession>
<evidence type="ECO:0000256" key="8">
    <source>
        <dbReference type="SAM" id="Phobius"/>
    </source>
</evidence>
<proteinExistence type="inferred from homology"/>
<dbReference type="AlphaFoldDB" id="A0AA37UML6"/>
<feature type="transmembrane region" description="Helical" evidence="8">
    <location>
        <begin position="245"/>
        <end position="266"/>
    </location>
</feature>
<dbReference type="Gene3D" id="1.10.3470.10">
    <property type="entry name" value="ABC transporter involved in vitamin B12 uptake, BtuC"/>
    <property type="match status" value="1"/>
</dbReference>